<dbReference type="NCBIfam" id="TIGR02872">
    <property type="entry name" value="spore_ytvI"/>
    <property type="match status" value="1"/>
</dbReference>
<evidence type="ECO:0000256" key="3">
    <source>
        <dbReference type="ARBA" id="ARBA00022692"/>
    </source>
</evidence>
<evidence type="ECO:0000256" key="2">
    <source>
        <dbReference type="ARBA" id="ARBA00009773"/>
    </source>
</evidence>
<keyword evidence="8" id="KW-1185">Reference proteome</keyword>
<feature type="transmembrane region" description="Helical" evidence="6">
    <location>
        <begin position="162"/>
        <end position="180"/>
    </location>
</feature>
<evidence type="ECO:0000256" key="6">
    <source>
        <dbReference type="SAM" id="Phobius"/>
    </source>
</evidence>
<evidence type="ECO:0000313" key="7">
    <source>
        <dbReference type="EMBL" id="SUJ00279.1"/>
    </source>
</evidence>
<accession>A0A380BEQ9</accession>
<comment type="subcellular location">
    <subcellularLocation>
        <location evidence="1">Membrane</location>
        <topology evidence="1">Multi-pass membrane protein</topology>
    </subcellularLocation>
</comment>
<feature type="transmembrane region" description="Helical" evidence="6">
    <location>
        <begin position="311"/>
        <end position="337"/>
    </location>
</feature>
<sequence length="352" mass="40142">MSKWFTKRNFFILLSVIFIILIFFYIIPVSLPIIFALLTALLIDPLVRLVEKQFKWNRKPAVISVFIFILAIISSLLYYTVTRLIGKIIDFTHAAPGHFNTLSGFWIDMQNKLFQYTAGMPKEVIESIQESLKNIFDSIRIAILELLSYDKITSLLTDVPNYLVSLIVFVIALFLFMLELPELKRILFKYLTKSTEKKVRFMVTKLNSILFGFVKAQFLVSIIIFVVTLIGLFLIKPKYAFIMSLIIWIVDLIPILGSIIILAPWALYYFISGDVGTGTQLTILAVILLVIRRTVEPKVMGSQIGLKPLPTLIAMFIGLKLIGFLGFFIGPLVVILFTTAREANIIRVNFKI</sequence>
<feature type="transmembrane region" description="Helical" evidence="6">
    <location>
        <begin position="269"/>
        <end position="291"/>
    </location>
</feature>
<dbReference type="Proteomes" id="UP000254519">
    <property type="component" value="Unassembled WGS sequence"/>
</dbReference>
<feature type="transmembrane region" description="Helical" evidence="6">
    <location>
        <begin position="33"/>
        <end position="50"/>
    </location>
</feature>
<gene>
    <name evidence="7" type="ORF">NCTC4822_00924</name>
</gene>
<dbReference type="PANTHER" id="PTHR21716">
    <property type="entry name" value="TRANSMEMBRANE PROTEIN"/>
    <property type="match status" value="1"/>
</dbReference>
<proteinExistence type="inferred from homology"/>
<dbReference type="EMBL" id="UGYZ01000002">
    <property type="protein sequence ID" value="SUJ00279.1"/>
    <property type="molecule type" value="Genomic_DNA"/>
</dbReference>
<dbReference type="Pfam" id="PF01594">
    <property type="entry name" value="AI-2E_transport"/>
    <property type="match status" value="1"/>
</dbReference>
<evidence type="ECO:0000256" key="1">
    <source>
        <dbReference type="ARBA" id="ARBA00004141"/>
    </source>
</evidence>
<dbReference type="InterPro" id="IPR014227">
    <property type="entry name" value="YtvI-like"/>
</dbReference>
<feature type="transmembrane region" description="Helical" evidence="6">
    <location>
        <begin position="9"/>
        <end position="27"/>
    </location>
</feature>
<evidence type="ECO:0000313" key="8">
    <source>
        <dbReference type="Proteomes" id="UP000254519"/>
    </source>
</evidence>
<name>A0A380BEQ9_SPOPA</name>
<keyword evidence="4 6" id="KW-1133">Transmembrane helix</keyword>
<dbReference type="AlphaFoldDB" id="A0A380BEQ9"/>
<evidence type="ECO:0000256" key="5">
    <source>
        <dbReference type="ARBA" id="ARBA00023136"/>
    </source>
</evidence>
<dbReference type="RefSeq" id="WP_115360352.1">
    <property type="nucleotide sequence ID" value="NZ_CP038012.1"/>
</dbReference>
<keyword evidence="5 6" id="KW-0472">Membrane</keyword>
<feature type="transmembrane region" description="Helical" evidence="6">
    <location>
        <begin position="209"/>
        <end position="235"/>
    </location>
</feature>
<reference evidence="7 8" key="1">
    <citation type="submission" date="2018-06" db="EMBL/GenBank/DDBJ databases">
        <authorList>
            <consortium name="Pathogen Informatics"/>
            <person name="Doyle S."/>
        </authorList>
    </citation>
    <scope>NUCLEOTIDE SEQUENCE [LARGE SCALE GENOMIC DNA]</scope>
    <source>
        <strain evidence="8">ATCC 11859 / DSM 33 / NCIB 8841 / NCTC 4822</strain>
    </source>
</reference>
<keyword evidence="3 6" id="KW-0812">Transmembrane</keyword>
<dbReference type="PANTHER" id="PTHR21716:SF68">
    <property type="entry name" value="TRANSPORT PROTEIN YTVI-RELATED"/>
    <property type="match status" value="1"/>
</dbReference>
<feature type="transmembrane region" description="Helical" evidence="6">
    <location>
        <begin position="241"/>
        <end position="262"/>
    </location>
</feature>
<dbReference type="OrthoDB" id="9774361at2"/>
<dbReference type="GO" id="GO:0055085">
    <property type="term" value="P:transmembrane transport"/>
    <property type="evidence" value="ECO:0007669"/>
    <property type="project" value="TreeGrafter"/>
</dbReference>
<dbReference type="InterPro" id="IPR002549">
    <property type="entry name" value="AI-2E-like"/>
</dbReference>
<evidence type="ECO:0000256" key="4">
    <source>
        <dbReference type="ARBA" id="ARBA00022989"/>
    </source>
</evidence>
<protein>
    <submittedName>
        <fullName evidence="7">Pheromone autoinducer 2 transporter</fullName>
    </submittedName>
</protein>
<comment type="similarity">
    <text evidence="2">Belongs to the autoinducer-2 exporter (AI-2E) (TC 2.A.86) family.</text>
</comment>
<organism evidence="7 8">
    <name type="scientific">Sporosarcina pasteurii</name>
    <name type="common">Bacillus pasteurii</name>
    <dbReference type="NCBI Taxonomy" id="1474"/>
    <lineage>
        <taxon>Bacteria</taxon>
        <taxon>Bacillati</taxon>
        <taxon>Bacillota</taxon>
        <taxon>Bacilli</taxon>
        <taxon>Bacillales</taxon>
        <taxon>Caryophanaceae</taxon>
        <taxon>Sporosarcina</taxon>
    </lineage>
</organism>
<dbReference type="GO" id="GO:0016020">
    <property type="term" value="C:membrane"/>
    <property type="evidence" value="ECO:0007669"/>
    <property type="project" value="UniProtKB-SubCell"/>
</dbReference>
<feature type="transmembrane region" description="Helical" evidence="6">
    <location>
        <begin position="62"/>
        <end position="81"/>
    </location>
</feature>